<evidence type="ECO:0000313" key="4">
    <source>
        <dbReference type="EMBL" id="MBA0670730.1"/>
    </source>
</evidence>
<dbReference type="OrthoDB" id="406505at2759"/>
<keyword evidence="2" id="KW-0964">Secreted</keyword>
<dbReference type="AlphaFoldDB" id="A0A7J8W7B3"/>
<dbReference type="PANTHER" id="PTHR33191">
    <property type="entry name" value="RIPENING-RELATED PROTEIN 2-RELATED"/>
    <property type="match status" value="1"/>
</dbReference>
<evidence type="ECO:0000256" key="3">
    <source>
        <dbReference type="ARBA" id="ARBA00022729"/>
    </source>
</evidence>
<dbReference type="Proteomes" id="UP000593573">
    <property type="component" value="Unassembled WGS sequence"/>
</dbReference>
<dbReference type="PANTHER" id="PTHR33191:SF92">
    <property type="entry name" value="RIPENING-RELATED PROTEIN 1"/>
    <property type="match status" value="1"/>
</dbReference>
<comment type="caution">
    <text evidence="4">The sequence shown here is derived from an EMBL/GenBank/DDBJ whole genome shotgun (WGS) entry which is preliminary data.</text>
</comment>
<gene>
    <name evidence="4" type="ORF">Goklo_023878</name>
</gene>
<sequence>LLQIVSWWKQIHANPAVSLEGKSLLQEILTLNGFGPKEDSGGPCECDNNCHKDSELIVALSTGWFNKKKTGVMMNTITSLRVPITLSMPQTEFGMPWECMEINVVK</sequence>
<proteinExistence type="predicted"/>
<accession>A0A7J8W7B3</accession>
<keyword evidence="3" id="KW-0732">Signal</keyword>
<feature type="non-terminal residue" evidence="4">
    <location>
        <position position="106"/>
    </location>
</feature>
<evidence type="ECO:0000256" key="2">
    <source>
        <dbReference type="ARBA" id="ARBA00022525"/>
    </source>
</evidence>
<name>A0A7J8W7B3_9ROSI</name>
<evidence type="ECO:0000313" key="5">
    <source>
        <dbReference type="Proteomes" id="UP000593573"/>
    </source>
</evidence>
<keyword evidence="5" id="KW-1185">Reference proteome</keyword>
<protein>
    <submittedName>
        <fullName evidence="4">Uncharacterized protein</fullName>
    </submittedName>
</protein>
<dbReference type="EMBL" id="JABFAB010237752">
    <property type="protein sequence ID" value="MBA0670730.1"/>
    <property type="molecule type" value="Genomic_DNA"/>
</dbReference>
<evidence type="ECO:0000256" key="1">
    <source>
        <dbReference type="ARBA" id="ARBA00004613"/>
    </source>
</evidence>
<organism evidence="4 5">
    <name type="scientific">Gossypium klotzschianum</name>
    <dbReference type="NCBI Taxonomy" id="34286"/>
    <lineage>
        <taxon>Eukaryota</taxon>
        <taxon>Viridiplantae</taxon>
        <taxon>Streptophyta</taxon>
        <taxon>Embryophyta</taxon>
        <taxon>Tracheophyta</taxon>
        <taxon>Spermatophyta</taxon>
        <taxon>Magnoliopsida</taxon>
        <taxon>eudicotyledons</taxon>
        <taxon>Gunneridae</taxon>
        <taxon>Pentapetalae</taxon>
        <taxon>rosids</taxon>
        <taxon>malvids</taxon>
        <taxon>Malvales</taxon>
        <taxon>Malvaceae</taxon>
        <taxon>Malvoideae</taxon>
        <taxon>Gossypium</taxon>
    </lineage>
</organism>
<dbReference type="GO" id="GO:0005576">
    <property type="term" value="C:extracellular region"/>
    <property type="evidence" value="ECO:0007669"/>
    <property type="project" value="UniProtKB-SubCell"/>
</dbReference>
<reference evidence="4 5" key="1">
    <citation type="journal article" date="2019" name="Genome Biol. Evol.">
        <title>Insights into the evolution of the New World diploid cottons (Gossypium, subgenus Houzingenia) based on genome sequencing.</title>
        <authorList>
            <person name="Grover C.E."/>
            <person name="Arick M.A. 2nd"/>
            <person name="Thrash A."/>
            <person name="Conover J.L."/>
            <person name="Sanders W.S."/>
            <person name="Peterson D.G."/>
            <person name="Frelichowski J.E."/>
            <person name="Scheffler J.A."/>
            <person name="Scheffler B.E."/>
            <person name="Wendel J.F."/>
        </authorList>
    </citation>
    <scope>NUCLEOTIDE SEQUENCE [LARGE SCALE GENOMIC DNA]</scope>
    <source>
        <strain evidence="4">57</strain>
        <tissue evidence="4">Leaf</tissue>
    </source>
</reference>
<comment type="subcellular location">
    <subcellularLocation>
        <location evidence="1">Secreted</location>
    </subcellularLocation>
</comment>
<dbReference type="InterPro" id="IPR039271">
    <property type="entry name" value="Kiwellin-like"/>
</dbReference>
<dbReference type="Pfam" id="PF24300">
    <property type="entry name" value="KWL1"/>
    <property type="match status" value="1"/>
</dbReference>